<evidence type="ECO:0000256" key="7">
    <source>
        <dbReference type="ARBA" id="ARBA00023244"/>
    </source>
</evidence>
<proteinExistence type="inferred from homology"/>
<dbReference type="SUPFAM" id="SSF53800">
    <property type="entry name" value="Chelatase"/>
    <property type="match status" value="1"/>
</dbReference>
<protein>
    <recommendedName>
        <fullName evidence="3">coproporphyrin ferrochelatase</fullName>
        <ecNumber evidence="3">4.99.1.9</ecNumber>
    </recommendedName>
</protein>
<dbReference type="Proteomes" id="UP000595564">
    <property type="component" value="Chromosome"/>
</dbReference>
<evidence type="ECO:0000256" key="5">
    <source>
        <dbReference type="ARBA" id="ARBA00023133"/>
    </source>
</evidence>
<accession>A0A7R6SZ97</accession>
<keyword evidence="7" id="KW-0627">Porphyrin biosynthesis</keyword>
<dbReference type="PANTHER" id="PTHR11108">
    <property type="entry name" value="FERROCHELATASE"/>
    <property type="match status" value="1"/>
</dbReference>
<keyword evidence="6 10" id="KW-0456">Lyase</keyword>
<evidence type="ECO:0000256" key="8">
    <source>
        <dbReference type="ARBA" id="ARBA00024536"/>
    </source>
</evidence>
<dbReference type="NCBIfam" id="TIGR00109">
    <property type="entry name" value="hemH"/>
    <property type="match status" value="1"/>
</dbReference>
<gene>
    <name evidence="10" type="primary">hemH</name>
    <name evidence="10" type="ORF">TTHT_2066</name>
</gene>
<dbReference type="RefSeq" id="WP_201327815.1">
    <property type="nucleotide sequence ID" value="NZ_AP017470.1"/>
</dbReference>
<dbReference type="CDD" id="cd03411">
    <property type="entry name" value="Ferrochelatase_N"/>
    <property type="match status" value="1"/>
</dbReference>
<comment type="similarity">
    <text evidence="2 9">Belongs to the ferrochelatase family.</text>
</comment>
<evidence type="ECO:0000256" key="9">
    <source>
        <dbReference type="RuleBase" id="RU004185"/>
    </source>
</evidence>
<keyword evidence="5" id="KW-0350">Heme biosynthesis</keyword>
<keyword evidence="4" id="KW-0408">Iron</keyword>
<evidence type="ECO:0000256" key="3">
    <source>
        <dbReference type="ARBA" id="ARBA00013215"/>
    </source>
</evidence>
<evidence type="ECO:0000256" key="4">
    <source>
        <dbReference type="ARBA" id="ARBA00023004"/>
    </source>
</evidence>
<reference evidence="10 11" key="1">
    <citation type="journal article" date="2012" name="Extremophiles">
        <title>Thermotomaculum hydrothermale gen. nov., sp. nov., a novel heterotrophic thermophile within the phylum Acidobacteria from a deep-sea hydrothermal vent chimney in the Southern Okinawa Trough.</title>
        <authorList>
            <person name="Izumi H."/>
            <person name="Nunoura T."/>
            <person name="Miyazaki M."/>
            <person name="Mino S."/>
            <person name="Toki T."/>
            <person name="Takai K."/>
            <person name="Sako Y."/>
            <person name="Sawabe T."/>
            <person name="Nakagawa S."/>
        </authorList>
    </citation>
    <scope>NUCLEOTIDE SEQUENCE [LARGE SCALE GENOMIC DNA]</scope>
    <source>
        <strain evidence="10 11">AC55</strain>
    </source>
</reference>
<dbReference type="Pfam" id="PF00762">
    <property type="entry name" value="Ferrochelatase"/>
    <property type="match status" value="1"/>
</dbReference>
<dbReference type="InterPro" id="IPR033659">
    <property type="entry name" value="Ferrochelatase_N"/>
</dbReference>
<evidence type="ECO:0000313" key="11">
    <source>
        <dbReference type="Proteomes" id="UP000595564"/>
    </source>
</evidence>
<evidence type="ECO:0000256" key="1">
    <source>
        <dbReference type="ARBA" id="ARBA00004744"/>
    </source>
</evidence>
<dbReference type="InterPro" id="IPR033644">
    <property type="entry name" value="Ferrochelatase_C"/>
</dbReference>
<dbReference type="InterPro" id="IPR001015">
    <property type="entry name" value="Ferrochelatase"/>
</dbReference>
<comment type="catalytic activity">
    <reaction evidence="8">
        <text>Fe-coproporphyrin III + 2 H(+) = coproporphyrin III + Fe(2+)</text>
        <dbReference type="Rhea" id="RHEA:49572"/>
        <dbReference type="ChEBI" id="CHEBI:15378"/>
        <dbReference type="ChEBI" id="CHEBI:29033"/>
        <dbReference type="ChEBI" id="CHEBI:68438"/>
        <dbReference type="ChEBI" id="CHEBI:131725"/>
        <dbReference type="EC" id="4.99.1.9"/>
    </reaction>
    <physiologicalReaction direction="right-to-left" evidence="8">
        <dbReference type="Rhea" id="RHEA:49574"/>
    </physiologicalReaction>
</comment>
<dbReference type="PANTHER" id="PTHR11108:SF1">
    <property type="entry name" value="FERROCHELATASE, MITOCHONDRIAL"/>
    <property type="match status" value="1"/>
</dbReference>
<dbReference type="GO" id="GO:0004325">
    <property type="term" value="F:ferrochelatase activity"/>
    <property type="evidence" value="ECO:0007669"/>
    <property type="project" value="InterPro"/>
</dbReference>
<name>A0A7R6SZ97_9BACT</name>
<evidence type="ECO:0000313" key="10">
    <source>
        <dbReference type="EMBL" id="BBB33505.1"/>
    </source>
</evidence>
<dbReference type="UniPathway" id="UPA00252"/>
<dbReference type="Gene3D" id="3.40.50.1400">
    <property type="match status" value="2"/>
</dbReference>
<keyword evidence="11" id="KW-1185">Reference proteome</keyword>
<evidence type="ECO:0000256" key="2">
    <source>
        <dbReference type="ARBA" id="ARBA00007718"/>
    </source>
</evidence>
<dbReference type="CDD" id="cd00419">
    <property type="entry name" value="Ferrochelatase_C"/>
    <property type="match status" value="1"/>
</dbReference>
<dbReference type="AlphaFoldDB" id="A0A7R6SZ97"/>
<dbReference type="EMBL" id="AP017470">
    <property type="protein sequence ID" value="BBB33505.1"/>
    <property type="molecule type" value="Genomic_DNA"/>
</dbReference>
<sequence length="302" mass="35506">MQVILVDYGGVENKEQSFVFLKNMFSDKRILPVPFFIRPFVAKFIALKRKDELVKNYEKIGYSPLKKTVKKIVENLNLKQKNFTFSFSFLYLPPYLTDLSAFLEDAVIFPLFPHFSTTTWGSVLDRVKNQKDKKIVLPYYNNEEFISLIEKRIKKAIQKSGKEKTAIMFTAHSIPEFLTKKDPYIDQVKEQVDKLKQRFDIPVFLGFQSRLGPVKWVSPFIEDVIQEISKQSFENVVVFPLSFVIDNSETLYELDIYLKNLAEEKGIKNFLRVPLFNDDKDFLTFLLNYVEESVKGEKWLKR</sequence>
<comment type="pathway">
    <text evidence="1">Porphyrin-containing compound metabolism; protoheme biosynthesis.</text>
</comment>
<dbReference type="EC" id="4.99.1.9" evidence="3"/>
<organism evidence="10 11">
    <name type="scientific">Thermotomaculum hydrothermale</name>
    <dbReference type="NCBI Taxonomy" id="981385"/>
    <lineage>
        <taxon>Bacteria</taxon>
        <taxon>Pseudomonadati</taxon>
        <taxon>Acidobacteriota</taxon>
        <taxon>Holophagae</taxon>
        <taxon>Thermotomaculales</taxon>
        <taxon>Thermotomaculaceae</taxon>
        <taxon>Thermotomaculum</taxon>
    </lineage>
</organism>
<evidence type="ECO:0000256" key="6">
    <source>
        <dbReference type="ARBA" id="ARBA00023239"/>
    </source>
</evidence>
<dbReference type="GO" id="GO:0006783">
    <property type="term" value="P:heme biosynthetic process"/>
    <property type="evidence" value="ECO:0007669"/>
    <property type="project" value="UniProtKB-KW"/>
</dbReference>
<dbReference type="KEGG" id="thyd:TTHT_2066"/>